<reference evidence="3 4" key="1">
    <citation type="journal article" date="2018" name="Biotechnol. Biofuels">
        <title>Integrative visual omics of the white-rot fungus Polyporus brumalis exposes the biotechnological potential of its oxidative enzymes for delignifying raw plant biomass.</title>
        <authorList>
            <person name="Miyauchi S."/>
            <person name="Rancon A."/>
            <person name="Drula E."/>
            <person name="Hage H."/>
            <person name="Chaduli D."/>
            <person name="Favel A."/>
            <person name="Grisel S."/>
            <person name="Henrissat B."/>
            <person name="Herpoel-Gimbert I."/>
            <person name="Ruiz-Duenas F.J."/>
            <person name="Chevret D."/>
            <person name="Hainaut M."/>
            <person name="Lin J."/>
            <person name="Wang M."/>
            <person name="Pangilinan J."/>
            <person name="Lipzen A."/>
            <person name="Lesage-Meessen L."/>
            <person name="Navarro D."/>
            <person name="Riley R."/>
            <person name="Grigoriev I.V."/>
            <person name="Zhou S."/>
            <person name="Raouche S."/>
            <person name="Rosso M.N."/>
        </authorList>
    </citation>
    <scope>NUCLEOTIDE SEQUENCE [LARGE SCALE GENOMIC DNA]</scope>
    <source>
        <strain evidence="3 4">BRFM 1820</strain>
    </source>
</reference>
<dbReference type="Proteomes" id="UP000256964">
    <property type="component" value="Unassembled WGS sequence"/>
</dbReference>
<keyword evidence="4" id="KW-1185">Reference proteome</keyword>
<feature type="transmembrane region" description="Helical" evidence="1">
    <location>
        <begin position="245"/>
        <end position="265"/>
    </location>
</feature>
<feature type="transmembrane region" description="Helical" evidence="1">
    <location>
        <begin position="174"/>
        <end position="198"/>
    </location>
</feature>
<dbReference type="AlphaFoldDB" id="A0A371CWT2"/>
<sequence>MAPPYDVLESLPGVVPDFAHWLPLDKTLGAYLVGTFAGAVLYGLSIHQLYRYCRLFPSDTLFIRILVAVVMLLETAHTAMTMHTCYFWLITGFLNFSALMNGSPWSLDALPIILSFIMLTTQLLFAKRVFLLGPKYQLVVGVAMLFLVGEIGFSTALTYRAFIVKDIANLNSAAWLISTALGLGFAADIMFTATLTYVVKQSRSGLQRASPIELFMTYVVNTGLLHCIFNLISFILTVAVTYSLIYGFFSTVTARLYANSLLAVLNSREPQANKGLEVFESGSAYGLNAITRANRRAAAQTWNVPQVNDEPEVIDIKVTTERGEWERERRKEDKRATLRSIAR</sequence>
<evidence type="ECO:0000256" key="1">
    <source>
        <dbReference type="SAM" id="Phobius"/>
    </source>
</evidence>
<name>A0A371CWT2_9APHY</name>
<dbReference type="PANTHER" id="PTHR40465">
    <property type="entry name" value="CHROMOSOME 1, WHOLE GENOME SHOTGUN SEQUENCE"/>
    <property type="match status" value="1"/>
</dbReference>
<gene>
    <name evidence="3" type="ORF">OH76DRAFT_1047861</name>
</gene>
<dbReference type="Pfam" id="PF20152">
    <property type="entry name" value="DUF6534"/>
    <property type="match status" value="1"/>
</dbReference>
<keyword evidence="1" id="KW-0472">Membrane</keyword>
<feature type="domain" description="DUF6534" evidence="2">
    <location>
        <begin position="185"/>
        <end position="269"/>
    </location>
</feature>
<feature type="transmembrane region" description="Helical" evidence="1">
    <location>
        <begin position="138"/>
        <end position="162"/>
    </location>
</feature>
<dbReference type="PANTHER" id="PTHR40465:SF1">
    <property type="entry name" value="DUF6534 DOMAIN-CONTAINING PROTEIN"/>
    <property type="match status" value="1"/>
</dbReference>
<accession>A0A371CWT2</accession>
<keyword evidence="1" id="KW-0812">Transmembrane</keyword>
<feature type="transmembrane region" description="Helical" evidence="1">
    <location>
        <begin position="28"/>
        <end position="50"/>
    </location>
</feature>
<protein>
    <recommendedName>
        <fullName evidence="2">DUF6534 domain-containing protein</fullName>
    </recommendedName>
</protein>
<feature type="transmembrane region" description="Helical" evidence="1">
    <location>
        <begin position="62"/>
        <end position="89"/>
    </location>
</feature>
<dbReference type="EMBL" id="KZ857446">
    <property type="protein sequence ID" value="RDX44738.1"/>
    <property type="molecule type" value="Genomic_DNA"/>
</dbReference>
<keyword evidence="1" id="KW-1133">Transmembrane helix</keyword>
<evidence type="ECO:0000313" key="3">
    <source>
        <dbReference type="EMBL" id="RDX44738.1"/>
    </source>
</evidence>
<feature type="transmembrane region" description="Helical" evidence="1">
    <location>
        <begin position="218"/>
        <end position="239"/>
    </location>
</feature>
<proteinExistence type="predicted"/>
<evidence type="ECO:0000313" key="4">
    <source>
        <dbReference type="Proteomes" id="UP000256964"/>
    </source>
</evidence>
<feature type="transmembrane region" description="Helical" evidence="1">
    <location>
        <begin position="109"/>
        <end position="126"/>
    </location>
</feature>
<organism evidence="3 4">
    <name type="scientific">Lentinus brumalis</name>
    <dbReference type="NCBI Taxonomy" id="2498619"/>
    <lineage>
        <taxon>Eukaryota</taxon>
        <taxon>Fungi</taxon>
        <taxon>Dikarya</taxon>
        <taxon>Basidiomycota</taxon>
        <taxon>Agaricomycotina</taxon>
        <taxon>Agaricomycetes</taxon>
        <taxon>Polyporales</taxon>
        <taxon>Polyporaceae</taxon>
        <taxon>Lentinus</taxon>
    </lineage>
</organism>
<dbReference type="OrthoDB" id="2747775at2759"/>
<dbReference type="InterPro" id="IPR045339">
    <property type="entry name" value="DUF6534"/>
</dbReference>
<evidence type="ECO:0000259" key="2">
    <source>
        <dbReference type="Pfam" id="PF20152"/>
    </source>
</evidence>